<gene>
    <name evidence="1" type="ordered locus">XBJ1_3734</name>
</gene>
<dbReference type="RefSeq" id="WP_012990059.1">
    <property type="nucleotide sequence ID" value="NC_013892.1"/>
</dbReference>
<organism evidence="1 2">
    <name type="scientific">Xenorhabdus bovienii (strain SS-2004)</name>
    <name type="common">Xenorhabdus nematophila subsp. bovienii</name>
    <dbReference type="NCBI Taxonomy" id="406818"/>
    <lineage>
        <taxon>Bacteria</taxon>
        <taxon>Pseudomonadati</taxon>
        <taxon>Pseudomonadota</taxon>
        <taxon>Gammaproteobacteria</taxon>
        <taxon>Enterobacterales</taxon>
        <taxon>Morganellaceae</taxon>
        <taxon>Xenorhabdus</taxon>
    </lineage>
</organism>
<sequence length="72" mass="7793">MEKVPLDVVNQTIMVIIRGSYLFAQEVASYISDNGRIMNIGSCLGERMPAAGLTLYAMSKSAIVGLTQRISV</sequence>
<accession>D3V5C3</accession>
<name>D3V5C3_XENBS</name>
<dbReference type="KEGG" id="xbo:XBJ1_3734"/>
<dbReference type="InterPro" id="IPR002347">
    <property type="entry name" value="SDR_fam"/>
</dbReference>
<dbReference type="Proteomes" id="UP000002045">
    <property type="component" value="Chromosome"/>
</dbReference>
<dbReference type="STRING" id="406818.XBJ1_3734"/>
<reference evidence="1" key="1">
    <citation type="journal article" date="2011" name="PLoS ONE">
        <title>The entomopathogenic bacterial endosymbionts xenorhabdus and photorhabdus: convergent lifestyles from divergent genomes.</title>
        <authorList>
            <person name="Chaston J.M."/>
            <person name="Suen G."/>
            <person name="Tucker S.L."/>
            <person name="Andersen A.W."/>
            <person name="Bhasin A."/>
            <person name="Bode E."/>
            <person name="Bode H.B."/>
            <person name="Brachmann A.O."/>
            <person name="Cowles C.E."/>
            <person name="Cowles K.N."/>
            <person name="Darby C."/>
            <person name="de Leon L."/>
            <person name="Drace K."/>
            <person name="Du Z."/>
            <person name="Givaudan A."/>
            <person name="Herbert Tran E.E."/>
            <person name="Jewell K.A."/>
            <person name="Knack J.J."/>
            <person name="Krasomil-Osterfeld K.C."/>
            <person name="Kukor R."/>
            <person name="Lanois A."/>
            <person name="Latreille P."/>
            <person name="Leimgruber N.K."/>
            <person name="Lipke C.M."/>
            <person name="Liu R."/>
            <person name="Lu X."/>
            <person name="Martens E.C."/>
            <person name="Marri P.R."/>
            <person name="Medigue C."/>
            <person name="Menard M.L."/>
            <person name="Miller N.M."/>
            <person name="Morales-Soto N."/>
            <person name="Norton S."/>
            <person name="Ogier J.C."/>
            <person name="Orchard S.S."/>
            <person name="Park D."/>
            <person name="Park Y."/>
            <person name="Qurollo B.A."/>
            <person name="Sugar D.R."/>
            <person name="Richards G.R."/>
            <person name="Rouy Z."/>
            <person name="Slominski B."/>
            <person name="Slominski K."/>
            <person name="Snyder H."/>
            <person name="Tjaden B.C."/>
            <person name="van der Hoeven R."/>
            <person name="Welch R.D."/>
            <person name="Wheeler C."/>
            <person name="Xiang B."/>
            <person name="Barbazuk B."/>
            <person name="Gaudriault S."/>
            <person name="Goodner B."/>
            <person name="Slater S.C."/>
            <person name="Forst S."/>
            <person name="Goldman B.S."/>
            <person name="Goodrich-Blair H."/>
        </authorList>
    </citation>
    <scope>NUCLEOTIDE SEQUENCE [LARGE SCALE GENOMIC DNA]</scope>
    <source>
        <strain evidence="1">SS-2004</strain>
    </source>
</reference>
<dbReference type="EMBL" id="FN667741">
    <property type="protein sequence ID" value="CBJ82852.1"/>
    <property type="molecule type" value="Genomic_DNA"/>
</dbReference>
<proteinExistence type="predicted"/>
<dbReference type="Pfam" id="PF00106">
    <property type="entry name" value="adh_short"/>
    <property type="match status" value="1"/>
</dbReference>
<dbReference type="HOGENOM" id="CLU_2721368_0_0_6"/>
<dbReference type="InterPro" id="IPR036291">
    <property type="entry name" value="NAD(P)-bd_dom_sf"/>
</dbReference>
<dbReference type="SUPFAM" id="SSF51735">
    <property type="entry name" value="NAD(P)-binding Rossmann-fold domains"/>
    <property type="match status" value="1"/>
</dbReference>
<protein>
    <submittedName>
        <fullName evidence="1">Uncharacterized protein</fullName>
    </submittedName>
</protein>
<evidence type="ECO:0000313" key="2">
    <source>
        <dbReference type="Proteomes" id="UP000002045"/>
    </source>
</evidence>
<evidence type="ECO:0000313" key="1">
    <source>
        <dbReference type="EMBL" id="CBJ82852.1"/>
    </source>
</evidence>
<dbReference type="Gene3D" id="3.40.50.720">
    <property type="entry name" value="NAD(P)-binding Rossmann-like Domain"/>
    <property type="match status" value="1"/>
</dbReference>
<dbReference type="eggNOG" id="COG1028">
    <property type="taxonomic scope" value="Bacteria"/>
</dbReference>
<dbReference type="AlphaFoldDB" id="D3V5C3"/>